<keyword evidence="4" id="KW-0547">Nucleotide-binding</keyword>
<dbReference type="GO" id="GO:0003677">
    <property type="term" value="F:DNA binding"/>
    <property type="evidence" value="ECO:0007669"/>
    <property type="project" value="UniProtKB-KW"/>
</dbReference>
<protein>
    <recommendedName>
        <fullName evidence="3">DNA topoisomerase (ATP-hydrolyzing)</fullName>
        <ecNumber evidence="3">5.6.2.2</ecNumber>
    </recommendedName>
</protein>
<keyword evidence="6" id="KW-0799">Topoisomerase</keyword>
<dbReference type="SUPFAM" id="SSF55874">
    <property type="entry name" value="ATPase domain of HSP90 chaperone/DNA topoisomerase II/histidine kinase"/>
    <property type="match status" value="1"/>
</dbReference>
<evidence type="ECO:0000256" key="1">
    <source>
        <dbReference type="ARBA" id="ARBA00000185"/>
    </source>
</evidence>
<dbReference type="OrthoDB" id="4479164at2"/>
<comment type="catalytic activity">
    <reaction evidence="1">
        <text>ATP-dependent breakage, passage and rejoining of double-stranded DNA.</text>
        <dbReference type="EC" id="5.6.2.2"/>
    </reaction>
</comment>
<evidence type="ECO:0000256" key="3">
    <source>
        <dbReference type="ARBA" id="ARBA00012895"/>
    </source>
</evidence>
<dbReference type="GO" id="GO:0003918">
    <property type="term" value="F:DNA topoisomerase type II (double strand cut, ATP-hydrolyzing) activity"/>
    <property type="evidence" value="ECO:0007669"/>
    <property type="project" value="UniProtKB-EC"/>
</dbReference>
<evidence type="ECO:0000256" key="8">
    <source>
        <dbReference type="ARBA" id="ARBA00023235"/>
    </source>
</evidence>
<keyword evidence="10" id="KW-1185">Reference proteome</keyword>
<accession>A0A387H8J2</accession>
<dbReference type="EMBL" id="CP032698">
    <property type="protein sequence ID" value="AYG78961.1"/>
    <property type="molecule type" value="Genomic_DNA"/>
</dbReference>
<dbReference type="PANTHER" id="PTHR45866:SF1">
    <property type="entry name" value="DNA GYRASE SUBUNIT B, MITOCHONDRIAL"/>
    <property type="match status" value="1"/>
</dbReference>
<keyword evidence="5" id="KW-0067">ATP-binding</keyword>
<keyword evidence="7" id="KW-0238">DNA-binding</keyword>
<dbReference type="InterPro" id="IPR036890">
    <property type="entry name" value="HATPase_C_sf"/>
</dbReference>
<dbReference type="AlphaFoldDB" id="A0A387H8J2"/>
<gene>
    <name evidence="9" type="primary">gyrB_1</name>
    <name evidence="9" type="ORF">DWB77_01070</name>
</gene>
<dbReference type="EC" id="5.6.2.2" evidence="3"/>
<organism evidence="9 10">
    <name type="scientific">Streptomyces hundungensis</name>
    <dbReference type="NCBI Taxonomy" id="1077946"/>
    <lineage>
        <taxon>Bacteria</taxon>
        <taxon>Bacillati</taxon>
        <taxon>Actinomycetota</taxon>
        <taxon>Actinomycetes</taxon>
        <taxon>Kitasatosporales</taxon>
        <taxon>Streptomycetaceae</taxon>
        <taxon>Streptomyces</taxon>
    </lineage>
</organism>
<evidence type="ECO:0000313" key="9">
    <source>
        <dbReference type="EMBL" id="AYG78961.1"/>
    </source>
</evidence>
<dbReference type="Gene3D" id="3.30.565.10">
    <property type="entry name" value="Histidine kinase-like ATPase, C-terminal domain"/>
    <property type="match status" value="1"/>
</dbReference>
<dbReference type="KEGG" id="shun:DWB77_01070"/>
<evidence type="ECO:0000256" key="6">
    <source>
        <dbReference type="ARBA" id="ARBA00023029"/>
    </source>
</evidence>
<dbReference type="RefSeq" id="WP_120720138.1">
    <property type="nucleotide sequence ID" value="NZ_CP032698.1"/>
</dbReference>
<evidence type="ECO:0000256" key="7">
    <source>
        <dbReference type="ARBA" id="ARBA00023125"/>
    </source>
</evidence>
<reference evidence="9 10" key="1">
    <citation type="submission" date="2018-10" db="EMBL/GenBank/DDBJ databases">
        <title>Relationship between Morphology and Antimicrobial Activity in Streptomyces.</title>
        <authorList>
            <person name="Kang H.J."/>
            <person name="Kim S.B."/>
        </authorList>
    </citation>
    <scope>NUCLEOTIDE SEQUENCE [LARGE SCALE GENOMIC DNA]</scope>
    <source>
        <strain evidence="9 10">BH38</strain>
    </source>
</reference>
<keyword evidence="8 9" id="KW-0413">Isomerase</keyword>
<evidence type="ECO:0000313" key="10">
    <source>
        <dbReference type="Proteomes" id="UP000271554"/>
    </source>
</evidence>
<sequence length="208" mass="22737">MDRPPPHWHTTTHDWANTVDAEHLSTIRGDPAAFAPGGLRQLVLEVVAYAADEAESRGAGRCAVTLLADGSVCVADDGRGTDTRFDAEGRAVKKPVMATKDLRFFDHPDAQALPDGHPRRGMSVVAALSEWLVHTNRREDGAWSQRYEHGVPTTGLSPVESDGTTGTTVHFRLAQLPDFEIELDADNLARFVSSWPRLGVEVHDRRPG</sequence>
<evidence type="ECO:0000256" key="5">
    <source>
        <dbReference type="ARBA" id="ARBA00022840"/>
    </source>
</evidence>
<evidence type="ECO:0000256" key="4">
    <source>
        <dbReference type="ARBA" id="ARBA00022741"/>
    </source>
</evidence>
<dbReference type="PANTHER" id="PTHR45866">
    <property type="entry name" value="DNA GYRASE/TOPOISOMERASE SUBUNIT B"/>
    <property type="match status" value="1"/>
</dbReference>
<name>A0A387H8J2_9ACTN</name>
<dbReference type="GO" id="GO:0005524">
    <property type="term" value="F:ATP binding"/>
    <property type="evidence" value="ECO:0007669"/>
    <property type="project" value="UniProtKB-KW"/>
</dbReference>
<proteinExistence type="inferred from homology"/>
<comment type="similarity">
    <text evidence="2">Belongs to the type II topoisomerase GyrB family.</text>
</comment>
<dbReference type="Proteomes" id="UP000271554">
    <property type="component" value="Chromosome"/>
</dbReference>
<evidence type="ECO:0000256" key="2">
    <source>
        <dbReference type="ARBA" id="ARBA00010708"/>
    </source>
</evidence>